<dbReference type="GO" id="GO:0070154">
    <property type="term" value="P:mitochondrial lysyl-tRNA aminoacylation"/>
    <property type="evidence" value="ECO:0007669"/>
    <property type="project" value="TreeGrafter"/>
</dbReference>
<evidence type="ECO:0000256" key="4">
    <source>
        <dbReference type="ARBA" id="ARBA00022840"/>
    </source>
</evidence>
<dbReference type="InterPro" id="IPR004364">
    <property type="entry name" value="Aa-tRNA-synt_II"/>
</dbReference>
<dbReference type="EMBL" id="PUHR01000211">
    <property type="protein sequence ID" value="KAG0658477.1"/>
    <property type="molecule type" value="Genomic_DNA"/>
</dbReference>
<organism evidence="7 8">
    <name type="scientific">Maudiozyma exigua</name>
    <name type="common">Yeast</name>
    <name type="synonym">Kazachstania exigua</name>
    <dbReference type="NCBI Taxonomy" id="34358"/>
    <lineage>
        <taxon>Eukaryota</taxon>
        <taxon>Fungi</taxon>
        <taxon>Dikarya</taxon>
        <taxon>Ascomycota</taxon>
        <taxon>Saccharomycotina</taxon>
        <taxon>Saccharomycetes</taxon>
        <taxon>Saccharomycetales</taxon>
        <taxon>Saccharomycetaceae</taxon>
        <taxon>Maudiozyma</taxon>
    </lineage>
</organism>
<dbReference type="InterPro" id="IPR045864">
    <property type="entry name" value="aa-tRNA-synth_II/BPL/LPL"/>
</dbReference>
<protein>
    <recommendedName>
        <fullName evidence="1">lysine--tRNA ligase</fullName>
        <ecNumber evidence="1">6.1.1.6</ecNumber>
    </recommendedName>
</protein>
<dbReference type="GO" id="GO:0005739">
    <property type="term" value="C:mitochondrion"/>
    <property type="evidence" value="ECO:0007669"/>
    <property type="project" value="TreeGrafter"/>
</dbReference>
<dbReference type="PANTHER" id="PTHR42918:SF5">
    <property type="entry name" value="LYSINE--TRNA LIGASE, MITOCHONDRIAL"/>
    <property type="match status" value="1"/>
</dbReference>
<dbReference type="Gene3D" id="3.30.930.10">
    <property type="entry name" value="Bira Bifunctional Protein, Domain 2"/>
    <property type="match status" value="1"/>
</dbReference>
<evidence type="ECO:0000256" key="5">
    <source>
        <dbReference type="ARBA" id="ARBA00023146"/>
    </source>
</evidence>
<reference evidence="7 8" key="1">
    <citation type="submission" date="2020-11" db="EMBL/GenBank/DDBJ databases">
        <title>Kefir isolates.</title>
        <authorList>
            <person name="Marcisauskas S."/>
            <person name="Kim Y."/>
            <person name="Blasche S."/>
        </authorList>
    </citation>
    <scope>NUCLEOTIDE SEQUENCE [LARGE SCALE GENOMIC DNA]</scope>
    <source>
        <strain evidence="7 8">OG2</strain>
    </source>
</reference>
<evidence type="ECO:0000256" key="2">
    <source>
        <dbReference type="ARBA" id="ARBA00022598"/>
    </source>
</evidence>
<dbReference type="PRINTS" id="PR00982">
    <property type="entry name" value="TRNASYNTHLYS"/>
</dbReference>
<dbReference type="PROSITE" id="PS50862">
    <property type="entry name" value="AA_TRNA_LIGASE_II"/>
    <property type="match status" value="1"/>
</dbReference>
<dbReference type="GO" id="GO:0005524">
    <property type="term" value="F:ATP binding"/>
    <property type="evidence" value="ECO:0007669"/>
    <property type="project" value="UniProtKB-KW"/>
</dbReference>
<dbReference type="SUPFAM" id="SSF55681">
    <property type="entry name" value="Class II aaRS and biotin synthetases"/>
    <property type="match status" value="1"/>
</dbReference>
<evidence type="ECO:0000256" key="1">
    <source>
        <dbReference type="ARBA" id="ARBA00013166"/>
    </source>
</evidence>
<proteinExistence type="predicted"/>
<name>A0A9P6VXA9_MAUEX</name>
<dbReference type="InterPro" id="IPR012340">
    <property type="entry name" value="NA-bd_OB-fold"/>
</dbReference>
<comment type="caution">
    <text evidence="7">The sequence shown here is derived from an EMBL/GenBank/DDBJ whole genome shotgun (WGS) entry which is preliminary data.</text>
</comment>
<dbReference type="InterPro" id="IPR018149">
    <property type="entry name" value="Lys-tRNA-synth_II_C"/>
</dbReference>
<evidence type="ECO:0000313" key="7">
    <source>
        <dbReference type="EMBL" id="KAG0658477.1"/>
    </source>
</evidence>
<dbReference type="EC" id="6.1.1.6" evidence="1"/>
<dbReference type="Proteomes" id="UP000750334">
    <property type="component" value="Unassembled WGS sequence"/>
</dbReference>
<dbReference type="Pfam" id="PF00152">
    <property type="entry name" value="tRNA-synt_2"/>
    <property type="match status" value="1"/>
</dbReference>
<keyword evidence="2" id="KW-0436">Ligase</keyword>
<dbReference type="PANTHER" id="PTHR42918">
    <property type="entry name" value="LYSYL-TRNA SYNTHETASE"/>
    <property type="match status" value="1"/>
</dbReference>
<dbReference type="SUPFAM" id="SSF50249">
    <property type="entry name" value="Nucleic acid-binding proteins"/>
    <property type="match status" value="1"/>
</dbReference>
<accession>A0A9P6VXA9</accession>
<dbReference type="AlphaFoldDB" id="A0A9P6VXA9"/>
<keyword evidence="8" id="KW-1185">Reference proteome</keyword>
<dbReference type="GO" id="GO:0004824">
    <property type="term" value="F:lysine-tRNA ligase activity"/>
    <property type="evidence" value="ECO:0007669"/>
    <property type="project" value="UniProtKB-EC"/>
</dbReference>
<evidence type="ECO:0000256" key="3">
    <source>
        <dbReference type="ARBA" id="ARBA00022741"/>
    </source>
</evidence>
<keyword evidence="3" id="KW-0547">Nucleotide-binding</keyword>
<dbReference type="NCBIfam" id="TIGR00499">
    <property type="entry name" value="lysS_bact"/>
    <property type="match status" value="1"/>
</dbReference>
<dbReference type="InterPro" id="IPR002313">
    <property type="entry name" value="Lys-tRNA-ligase_II"/>
</dbReference>
<keyword evidence="4" id="KW-0067">ATP-binding</keyword>
<dbReference type="InterPro" id="IPR006195">
    <property type="entry name" value="aa-tRNA-synth_II"/>
</dbReference>
<dbReference type="OrthoDB" id="21243at2759"/>
<evidence type="ECO:0000259" key="6">
    <source>
        <dbReference type="PROSITE" id="PS50862"/>
    </source>
</evidence>
<sequence>MLRSRLYSIRYTCKLRSSNYLRCTRRLLHDNTTGTNITKINAVKLQNKERLDKIVNNVTSHYPSMSSIQMVQSDSSNTNVNKSINIDKFISAYVDRKLDKDLPDIGLMMNGRIETIRTAGKKMCFIDLKDTQDNQIVQLIINYNKLSNKENSPLTEKEFIDRISFLRKNDYIQVLGYPGVSENKKRTISLKCTSIPILLSPIQVPLPNSLSNDIKINKNRVLNYQVNGIQTMVLRSHIINSIRSFFLRKNFIEVETPILSNSANGANALPFVTKLNYNNQNLQLRIAPELWLKRLIIGGLNQIFEIGKVFRNESVDSTHNPEFTMLECYQRYLSMNDLIDLAQTLFKHIIKTMIPIIEGTNIQNDTIHELRRLLQENDWKFNQIEFLPTLSKEMNVHFDKVDLSDCTQLMSVIPLEVQKELFTSLELKSPQTQLSPQRILDKLCGKYIESNYCQGLLPTIILHHPVVMSPLAKINTENDLISQRFEVFIKGKEYINAYEEENCPQLQLKKFQKQHEFKENDKESLDIDYQYVETMKSGMPPTGGMGLGIDRLCMLLLEKNRIEQVLPFGSLDDVNIQ</sequence>
<keyword evidence="5" id="KW-0030">Aminoacyl-tRNA synthetase</keyword>
<feature type="domain" description="Aminoacyl-transfer RNA synthetases class-II family profile" evidence="6">
    <location>
        <begin position="234"/>
        <end position="567"/>
    </location>
</feature>
<dbReference type="GO" id="GO:0000049">
    <property type="term" value="F:tRNA binding"/>
    <property type="evidence" value="ECO:0007669"/>
    <property type="project" value="TreeGrafter"/>
</dbReference>
<evidence type="ECO:0000313" key="8">
    <source>
        <dbReference type="Proteomes" id="UP000750334"/>
    </source>
</evidence>
<dbReference type="Gene3D" id="2.40.50.140">
    <property type="entry name" value="Nucleic acid-binding proteins"/>
    <property type="match status" value="1"/>
</dbReference>
<gene>
    <name evidence="7" type="ORF">C6P45_002180</name>
</gene>